<protein>
    <submittedName>
        <fullName evidence="2">Uncharacterized protein</fullName>
    </submittedName>
</protein>
<dbReference type="EMBL" id="BMAR01000001">
    <property type="protein sequence ID" value="GFR40387.1"/>
    <property type="molecule type" value="Genomic_DNA"/>
</dbReference>
<dbReference type="GO" id="GO:0005975">
    <property type="term" value="P:carbohydrate metabolic process"/>
    <property type="evidence" value="ECO:0007669"/>
    <property type="project" value="InterPro"/>
</dbReference>
<dbReference type="GO" id="GO:0005737">
    <property type="term" value="C:cytoplasm"/>
    <property type="evidence" value="ECO:0007669"/>
    <property type="project" value="TreeGrafter"/>
</dbReference>
<dbReference type="Pfam" id="PF01263">
    <property type="entry name" value="Aldose_epim"/>
    <property type="match status" value="1"/>
</dbReference>
<proteinExistence type="predicted"/>
<dbReference type="InterPro" id="IPR014718">
    <property type="entry name" value="GH-type_carb-bd"/>
</dbReference>
<dbReference type="PANTHER" id="PTHR11122:SF13">
    <property type="entry name" value="GLUCOSE-6-PHOSPHATE 1-EPIMERASE"/>
    <property type="match status" value="1"/>
</dbReference>
<evidence type="ECO:0000313" key="2">
    <source>
        <dbReference type="EMBL" id="GFR40387.1"/>
    </source>
</evidence>
<feature type="region of interest" description="Disordered" evidence="1">
    <location>
        <begin position="612"/>
        <end position="655"/>
    </location>
</feature>
<feature type="compositionally biased region" description="Acidic residues" evidence="1">
    <location>
        <begin position="311"/>
        <end position="355"/>
    </location>
</feature>
<name>A0AAD3HGW3_9CHLO</name>
<organism evidence="2 3">
    <name type="scientific">Astrephomene gubernaculifera</name>
    <dbReference type="NCBI Taxonomy" id="47775"/>
    <lineage>
        <taxon>Eukaryota</taxon>
        <taxon>Viridiplantae</taxon>
        <taxon>Chlorophyta</taxon>
        <taxon>core chlorophytes</taxon>
        <taxon>Chlorophyceae</taxon>
        <taxon>CS clade</taxon>
        <taxon>Chlamydomonadales</taxon>
        <taxon>Astrephomenaceae</taxon>
        <taxon>Astrephomene</taxon>
    </lineage>
</organism>
<dbReference type="Gene3D" id="2.70.98.10">
    <property type="match status" value="2"/>
</dbReference>
<feature type="compositionally biased region" description="Acidic residues" evidence="1">
    <location>
        <begin position="406"/>
        <end position="431"/>
    </location>
</feature>
<feature type="compositionally biased region" description="Acidic residues" evidence="1">
    <location>
        <begin position="627"/>
        <end position="637"/>
    </location>
</feature>
<evidence type="ECO:0000313" key="3">
    <source>
        <dbReference type="Proteomes" id="UP001054857"/>
    </source>
</evidence>
<keyword evidence="3" id="KW-1185">Reference proteome</keyword>
<sequence>MASPMVRGGLECSSSGRGVLRIVAPPRSRRVSALSFPIASSPVFRSASIQPAPNADYLRQPPHGRRAGKLRHQPLRVAQLDAVSMPKSADDFEAYVNALNEAWAIPEVIEFGIGQGGLPTVLLTHPQTGMKLVVYLYGATIAQWLKSDGTATFHDGPEELFQIGMPLRTGVSLHFPQHREGVLPLHGFADSMMWEVVGAGIENFEMLAQMSGWWEWLQESGALDPQLLEEAEESEEAAEKVRALLASRPAPDNLVDSDMAPCITLRLRDTPETRKMWPHSFELEYKITLETQGQLTEEEWRDIRRSRGMTDEQEAADEAADEAEEERLMEALLGEEDEEGEQEGGEGEAEGEEETSAFAGRRENEGGDGEEGAEELSPPEASRKKRGRPPKQAAVAGEAAGAQGAEEGEVEEEGEEERAGLAEDEEEEQGEDAGAVGPEPFKPTVQIRQEFWVRNKDEPGSAPMRFSLGSLARFVTLQQPDCGDWIKVLGLGGSQTFDYTEDPRYPRLDMCDDDFVHFRGEPIDVTYIGAADATLYLCPGNRTHFEFIQRAGFNDMFVQHPGLDAVPEYDRVATIGTGYVASTKILPAGEQWHAESIIRFHDRYFPPPVFGDDSMPPLPPIPKDLLTEEGGEGEDLYEGMTGESTEEAGLPEQEE</sequence>
<dbReference type="GO" id="GO:0030246">
    <property type="term" value="F:carbohydrate binding"/>
    <property type="evidence" value="ECO:0007669"/>
    <property type="project" value="InterPro"/>
</dbReference>
<feature type="compositionally biased region" description="Low complexity" evidence="1">
    <location>
        <begin position="392"/>
        <end position="405"/>
    </location>
</feature>
<dbReference type="AlphaFoldDB" id="A0AAD3HGW3"/>
<comment type="caution">
    <text evidence="2">The sequence shown here is derived from an EMBL/GenBank/DDBJ whole genome shotgun (WGS) entry which is preliminary data.</text>
</comment>
<dbReference type="Proteomes" id="UP001054857">
    <property type="component" value="Unassembled WGS sequence"/>
</dbReference>
<reference evidence="2 3" key="1">
    <citation type="journal article" date="2021" name="Sci. Rep.">
        <title>Genome sequencing of the multicellular alga Astrephomene provides insights into convergent evolution of germ-soma differentiation.</title>
        <authorList>
            <person name="Yamashita S."/>
            <person name="Yamamoto K."/>
            <person name="Matsuzaki R."/>
            <person name="Suzuki S."/>
            <person name="Yamaguchi H."/>
            <person name="Hirooka S."/>
            <person name="Minakuchi Y."/>
            <person name="Miyagishima S."/>
            <person name="Kawachi M."/>
            <person name="Toyoda A."/>
            <person name="Nozaki H."/>
        </authorList>
    </citation>
    <scope>NUCLEOTIDE SEQUENCE [LARGE SCALE GENOMIC DNA]</scope>
    <source>
        <strain evidence="2 3">NIES-4017</strain>
    </source>
</reference>
<dbReference type="PANTHER" id="PTHR11122">
    <property type="entry name" value="APOSPORY-ASSOCIATED PROTEIN C-RELATED"/>
    <property type="match status" value="1"/>
</dbReference>
<evidence type="ECO:0000256" key="1">
    <source>
        <dbReference type="SAM" id="MobiDB-lite"/>
    </source>
</evidence>
<dbReference type="InterPro" id="IPR011013">
    <property type="entry name" value="Gal_mutarotase_sf_dom"/>
</dbReference>
<feature type="region of interest" description="Disordered" evidence="1">
    <location>
        <begin position="305"/>
        <end position="443"/>
    </location>
</feature>
<dbReference type="InterPro" id="IPR008183">
    <property type="entry name" value="Aldose_1/G6P_1-epimerase"/>
</dbReference>
<gene>
    <name evidence="2" type="ORF">Agub_g937</name>
</gene>
<dbReference type="GO" id="GO:0047938">
    <property type="term" value="F:glucose-6-phosphate 1-epimerase activity"/>
    <property type="evidence" value="ECO:0007669"/>
    <property type="project" value="TreeGrafter"/>
</dbReference>
<dbReference type="SUPFAM" id="SSF74650">
    <property type="entry name" value="Galactose mutarotase-like"/>
    <property type="match status" value="1"/>
</dbReference>
<accession>A0AAD3HGW3</accession>